<evidence type="ECO:0000313" key="7">
    <source>
        <dbReference type="Proteomes" id="UP000798046"/>
    </source>
</evidence>
<gene>
    <name evidence="6" type="ORF">F6V30_01840</name>
</gene>
<evidence type="ECO:0000313" key="6">
    <source>
        <dbReference type="EMBL" id="KAB0671349.1"/>
    </source>
</evidence>
<evidence type="ECO:0000259" key="5">
    <source>
        <dbReference type="Pfam" id="PF02662"/>
    </source>
</evidence>
<accession>A0ABQ6TRF1</accession>
<dbReference type="InterPro" id="IPR003813">
    <property type="entry name" value="MvhD/FlpD"/>
</dbReference>
<organism evidence="6 7">
    <name type="scientific">Oryzomonas sagensis</name>
    <dbReference type="NCBI Taxonomy" id="2603857"/>
    <lineage>
        <taxon>Bacteria</taxon>
        <taxon>Pseudomonadati</taxon>
        <taxon>Thermodesulfobacteriota</taxon>
        <taxon>Desulfuromonadia</taxon>
        <taxon>Geobacterales</taxon>
        <taxon>Geobacteraceae</taxon>
        <taxon>Oryzomonas</taxon>
    </lineage>
</organism>
<evidence type="ECO:0000256" key="3">
    <source>
        <dbReference type="ARBA" id="ARBA00023004"/>
    </source>
</evidence>
<evidence type="ECO:0000256" key="4">
    <source>
        <dbReference type="ARBA" id="ARBA00023014"/>
    </source>
</evidence>
<feature type="domain" description="F420-non-reducing hydrogenase iron-sulfur subunit D" evidence="5">
    <location>
        <begin position="28"/>
        <end position="150"/>
    </location>
</feature>
<keyword evidence="7" id="KW-1185">Reference proteome</keyword>
<keyword evidence="4" id="KW-0411">Iron-sulfur</keyword>
<keyword evidence="1" id="KW-0479">Metal-binding</keyword>
<evidence type="ECO:0000256" key="1">
    <source>
        <dbReference type="ARBA" id="ARBA00022723"/>
    </source>
</evidence>
<name>A0ABQ6TRF1_9BACT</name>
<keyword evidence="2" id="KW-0560">Oxidoreductase</keyword>
<dbReference type="EMBL" id="VZRA01000001">
    <property type="protein sequence ID" value="KAB0671349.1"/>
    <property type="molecule type" value="Genomic_DNA"/>
</dbReference>
<keyword evidence="3" id="KW-0408">Iron</keyword>
<dbReference type="Pfam" id="PF02662">
    <property type="entry name" value="FlpD"/>
    <property type="match status" value="1"/>
</dbReference>
<dbReference type="Proteomes" id="UP000798046">
    <property type="component" value="Unassembled WGS sequence"/>
</dbReference>
<evidence type="ECO:0000256" key="2">
    <source>
        <dbReference type="ARBA" id="ARBA00023002"/>
    </source>
</evidence>
<protein>
    <submittedName>
        <fullName evidence="6">Hydrogenase iron-sulfur subunit</fullName>
    </submittedName>
</protein>
<comment type="caution">
    <text evidence="6">The sequence shown here is derived from an EMBL/GenBank/DDBJ whole genome shotgun (WGS) entry which is preliminary data.</text>
</comment>
<dbReference type="RefSeq" id="WP_151154816.1">
    <property type="nucleotide sequence ID" value="NZ_VZRA01000001.1"/>
</dbReference>
<proteinExistence type="predicted"/>
<sequence>MSCQTMPNAAAHPAPKMMSDGVPGEVRVVAFLCNWCSYAGADKTGMNQLPVPDELSVVRVMCSGRVEPTLILETFRKGADGVMVLACHPGDCHYKEGNLRAFCRAELLERMMPQLGVDPARFYFDYVSAAEAEKFSQATNDFVASIRALGGTAPGRYAK</sequence>
<reference evidence="6 7" key="1">
    <citation type="journal article" date="2020" name="Microorganisms">
        <title>Description of Three Novel Members in the Family Geobacteraceae, Oryzomonas japonicum gen. nov., sp. nov., Oryzomonas sagensis sp. nov., and Oryzomonas ruber sp. nov.</title>
        <authorList>
            <person name="Xu Z."/>
            <person name="Masuda Y."/>
            <person name="Hayakawa C."/>
            <person name="Ushijima N."/>
            <person name="Kawano K."/>
            <person name="Shiratori Y."/>
            <person name="Senoo K."/>
            <person name="Itoh H."/>
        </authorList>
    </citation>
    <scope>NUCLEOTIDE SEQUENCE [LARGE SCALE GENOMIC DNA]</scope>
    <source>
        <strain evidence="6 7">Red100</strain>
    </source>
</reference>